<sequence length="180" mass="20210">MDKSTEGVTLVAGAIEDVLKNYQDKKQDYKELFDLAAGFDLAKPTNKIPIDVYIKMCDWIENKLGKFNLIRIGRNIGTSTYDTMVTNNMIAGKSSPIEVMKALIITAHKGVQDPKKRGWEIVSHTDKSILMRKTQNFNAVMQVGLLDALIRKSGVSGVRVDLNKEVRNGADFDEYLISWL</sequence>
<gene>
    <name evidence="1" type="ORF">SAMN05216323_100840</name>
</gene>
<name>A0A1G6H919_9BACT</name>
<dbReference type="AlphaFoldDB" id="A0A1G6H919"/>
<keyword evidence="2" id="KW-1185">Reference proteome</keyword>
<organism evidence="1 2">
    <name type="scientific">Williamwhitmania taraxaci</name>
    <dbReference type="NCBI Taxonomy" id="1640674"/>
    <lineage>
        <taxon>Bacteria</taxon>
        <taxon>Pseudomonadati</taxon>
        <taxon>Bacteroidota</taxon>
        <taxon>Bacteroidia</taxon>
        <taxon>Bacteroidales</taxon>
        <taxon>Williamwhitmaniaceae</taxon>
        <taxon>Williamwhitmania</taxon>
    </lineage>
</organism>
<reference evidence="1 2" key="1">
    <citation type="submission" date="2016-09" db="EMBL/GenBank/DDBJ databases">
        <authorList>
            <person name="Capua I."/>
            <person name="De Benedictis P."/>
            <person name="Joannis T."/>
            <person name="Lombin L.H."/>
            <person name="Cattoli G."/>
        </authorList>
    </citation>
    <scope>NUCLEOTIDE SEQUENCE [LARGE SCALE GENOMIC DNA]</scope>
    <source>
        <strain evidence="1 2">A7P-90m</strain>
    </source>
</reference>
<dbReference type="Proteomes" id="UP000199452">
    <property type="component" value="Unassembled WGS sequence"/>
</dbReference>
<evidence type="ECO:0000313" key="2">
    <source>
        <dbReference type="Proteomes" id="UP000199452"/>
    </source>
</evidence>
<proteinExistence type="predicted"/>
<dbReference type="EMBL" id="FMYP01000008">
    <property type="protein sequence ID" value="SDB90653.1"/>
    <property type="molecule type" value="Genomic_DNA"/>
</dbReference>
<dbReference type="RefSeq" id="WP_092435896.1">
    <property type="nucleotide sequence ID" value="NZ_FMYP01000008.1"/>
</dbReference>
<protein>
    <submittedName>
        <fullName evidence="1">Uncharacterized protein</fullName>
    </submittedName>
</protein>
<accession>A0A1G6H919</accession>
<dbReference type="OrthoDB" id="980966at2"/>
<evidence type="ECO:0000313" key="1">
    <source>
        <dbReference type="EMBL" id="SDB90653.1"/>
    </source>
</evidence>